<evidence type="ECO:0000313" key="3">
    <source>
        <dbReference type="Proteomes" id="UP000490800"/>
    </source>
</evidence>
<proteinExistence type="predicted"/>
<evidence type="ECO:0000256" key="1">
    <source>
        <dbReference type="ARBA" id="ARBA00022825"/>
    </source>
</evidence>
<keyword evidence="1" id="KW-0645">Protease</keyword>
<evidence type="ECO:0000313" key="2">
    <source>
        <dbReference type="EMBL" id="MVP01064.1"/>
    </source>
</evidence>
<dbReference type="AlphaFoldDB" id="A0A7X3FJS9"/>
<dbReference type="OrthoDB" id="104542at2"/>
<keyword evidence="1" id="KW-0720">Serine protease</keyword>
<reference evidence="2 3" key="1">
    <citation type="journal article" date="2019" name="Microorganisms">
        <title>Paenibacillus lutrae sp. nov., A Chitinolytic Species Isolated from A River Otter in Castril Natural Park, Granada, Spain.</title>
        <authorList>
            <person name="Rodriguez M."/>
            <person name="Reina J.C."/>
            <person name="Bejar V."/>
            <person name="Llamas I."/>
        </authorList>
    </citation>
    <scope>NUCLEOTIDE SEQUENCE [LARGE SCALE GENOMIC DNA]</scope>
    <source>
        <strain evidence="2 3">N10</strain>
    </source>
</reference>
<dbReference type="InterPro" id="IPR043504">
    <property type="entry name" value="Peptidase_S1_PA_chymotrypsin"/>
</dbReference>
<name>A0A7X3FJS9_9BACL</name>
<dbReference type="GO" id="GO:0008236">
    <property type="term" value="F:serine-type peptidase activity"/>
    <property type="evidence" value="ECO:0007669"/>
    <property type="project" value="UniProtKB-KW"/>
</dbReference>
<keyword evidence="3" id="KW-1185">Reference proteome</keyword>
<dbReference type="SUPFAM" id="SSF50494">
    <property type="entry name" value="Trypsin-like serine proteases"/>
    <property type="match status" value="1"/>
</dbReference>
<evidence type="ECO:0008006" key="4">
    <source>
        <dbReference type="Google" id="ProtNLM"/>
    </source>
</evidence>
<dbReference type="InterPro" id="IPR009003">
    <property type="entry name" value="Peptidase_S1_PA"/>
</dbReference>
<gene>
    <name evidence="2" type="ORF">EDM21_16320</name>
</gene>
<dbReference type="Gene3D" id="2.40.10.10">
    <property type="entry name" value="Trypsin-like serine proteases"/>
    <property type="match status" value="2"/>
</dbReference>
<keyword evidence="1" id="KW-0378">Hydrolase</keyword>
<accession>A0A7X3FJS9</accession>
<sequence>MANFYETMRLKNQLSPTLLRKPGIYGVGVGYADPDKPDRGAAIIVYSHPNVKPAEIRSTMLQKAGVSFPFRLINTDPFKPHSKVQSGSVSRRRAAPRKRVKAEFFRSRLRPVPGGVSIGRITGSLGITGTGGLITIRNGQLYVLSNNHVIVAANRFAANILQPGPLDGGQASDRIGVSVRFVPFRIGGVNFMDAAIAQPITNSLLNPRYLINSGRLITLRGHLLSYRVGASFVKSGRTTGFVSGVVESIGTDQLVGPYREVGNATLLFRNQTVVVGSSPVSQGGDSGSVWITRDGFAAALNFAGSGNRSISTPIASVLSTFGLRVAAPAPGGTFKAGGSKGAAPQGNHAYVRPLPEAVRKQIRPVSTKARK</sequence>
<organism evidence="2 3">
    <name type="scientific">Paenibacillus lutrae</name>
    <dbReference type="NCBI Taxonomy" id="2078573"/>
    <lineage>
        <taxon>Bacteria</taxon>
        <taxon>Bacillati</taxon>
        <taxon>Bacillota</taxon>
        <taxon>Bacilli</taxon>
        <taxon>Bacillales</taxon>
        <taxon>Paenibacillaceae</taxon>
        <taxon>Paenibacillus</taxon>
    </lineage>
</organism>
<dbReference type="Proteomes" id="UP000490800">
    <property type="component" value="Unassembled WGS sequence"/>
</dbReference>
<protein>
    <recommendedName>
        <fullName evidence="4">Serine protease</fullName>
    </recommendedName>
</protein>
<dbReference type="EMBL" id="RHLK01000009">
    <property type="protein sequence ID" value="MVP01064.1"/>
    <property type="molecule type" value="Genomic_DNA"/>
</dbReference>
<comment type="caution">
    <text evidence="2">The sequence shown here is derived from an EMBL/GenBank/DDBJ whole genome shotgun (WGS) entry which is preliminary data.</text>
</comment>
<dbReference type="RefSeq" id="WP_157337114.1">
    <property type="nucleotide sequence ID" value="NZ_RHLK01000009.1"/>
</dbReference>